<reference evidence="1" key="1">
    <citation type="submission" date="2022-10" db="EMBL/GenBank/DDBJ databases">
        <title>The complete genomes of actinobacterial strains from the NBC collection.</title>
        <authorList>
            <person name="Joergensen T.S."/>
            <person name="Alvarez Arevalo M."/>
            <person name="Sterndorff E.B."/>
            <person name="Faurdal D."/>
            <person name="Vuksanovic O."/>
            <person name="Mourched A.-S."/>
            <person name="Charusanti P."/>
            <person name="Shaw S."/>
            <person name="Blin K."/>
            <person name="Weber T."/>
        </authorList>
    </citation>
    <scope>NUCLEOTIDE SEQUENCE</scope>
    <source>
        <strain evidence="1">NBC_00283</strain>
    </source>
</reference>
<evidence type="ECO:0000313" key="2">
    <source>
        <dbReference type="Proteomes" id="UP001432075"/>
    </source>
</evidence>
<dbReference type="Proteomes" id="UP001432075">
    <property type="component" value="Chromosome"/>
</dbReference>
<name>A0ABZ1RDE0_9ACTN</name>
<protein>
    <submittedName>
        <fullName evidence="1">Uncharacterized protein</fullName>
    </submittedName>
</protein>
<dbReference type="RefSeq" id="WP_073796413.1">
    <property type="nucleotide sequence ID" value="NZ_BMVE01000022.1"/>
</dbReference>
<sequence>MLEPAPRKERAKVAFALPAEAAPGRVPVVGDFAATVEIPGESGLSRRYLAAGDYWFNDETGGDRDGRGGRFRL</sequence>
<proteinExistence type="predicted"/>
<evidence type="ECO:0000313" key="1">
    <source>
        <dbReference type="EMBL" id="WUO44758.1"/>
    </source>
</evidence>
<keyword evidence="2" id="KW-1185">Reference proteome</keyword>
<organism evidence="1 2">
    <name type="scientific">Streptomyces goshikiensis</name>
    <dbReference type="NCBI Taxonomy" id="1942"/>
    <lineage>
        <taxon>Bacteria</taxon>
        <taxon>Bacillati</taxon>
        <taxon>Actinomycetota</taxon>
        <taxon>Actinomycetes</taxon>
        <taxon>Kitasatosporales</taxon>
        <taxon>Streptomycetaceae</taxon>
        <taxon>Streptomyces</taxon>
    </lineage>
</organism>
<gene>
    <name evidence="1" type="ORF">OHU17_02485</name>
</gene>
<accession>A0ABZ1RDE0</accession>
<dbReference type="EMBL" id="CP108057">
    <property type="protein sequence ID" value="WUO44758.1"/>
    <property type="molecule type" value="Genomic_DNA"/>
</dbReference>